<feature type="transmembrane region" description="Helical" evidence="1">
    <location>
        <begin position="185"/>
        <end position="206"/>
    </location>
</feature>
<feature type="transmembrane region" description="Helical" evidence="1">
    <location>
        <begin position="227"/>
        <end position="245"/>
    </location>
</feature>
<sequence length="301" mass="31374">MDGSAAQRSFTAVLRDAVRVRDCLALAAVPVLVAAVFLLPMETRRALAFAYHDPTAGSAYAAHFVHFRVEHLAANVLAYVLLAGFGYVLAALAGYRRLFAATAVTFLIAFPPVLSALNLTVPRRAIGYGLSGVNMAFAGLLGVVVVAYASQRVDHRIRVRHAPGVFFGALAITAVVALPSNTVSLAVAAAGVVVASAYFVSAALAWRTQSRRTPNSGSAFLPDVSSGWFDGGLLGSVLFFGYPFVGFPARGAVGGTQVNLYVHLLGFCLGFIVPYVAVSMGLFDADAGVADSGRGAGDSMR</sequence>
<accession>A0A6B0SHS9</accession>
<comment type="caution">
    <text evidence="2">The sequence shown here is derived from an EMBL/GenBank/DDBJ whole genome shotgun (WGS) entry which is preliminary data.</text>
</comment>
<dbReference type="RefSeq" id="WP_159525663.1">
    <property type="nucleotide sequence ID" value="NZ_WUUU01000027.1"/>
</dbReference>
<evidence type="ECO:0008006" key="4">
    <source>
        <dbReference type="Google" id="ProtNLM"/>
    </source>
</evidence>
<feature type="transmembrane region" description="Helical" evidence="1">
    <location>
        <begin position="99"/>
        <end position="119"/>
    </location>
</feature>
<dbReference type="AlphaFoldDB" id="A0A6B0SHS9"/>
<feature type="transmembrane region" description="Helical" evidence="1">
    <location>
        <begin position="125"/>
        <end position="149"/>
    </location>
</feature>
<evidence type="ECO:0000313" key="3">
    <source>
        <dbReference type="Proteomes" id="UP000471521"/>
    </source>
</evidence>
<feature type="transmembrane region" description="Helical" evidence="1">
    <location>
        <begin position="23"/>
        <end position="41"/>
    </location>
</feature>
<keyword evidence="3" id="KW-1185">Reference proteome</keyword>
<keyword evidence="1" id="KW-0812">Transmembrane</keyword>
<gene>
    <name evidence="2" type="ORF">GRX66_05625</name>
</gene>
<organism evidence="2 3">
    <name type="scientific">Halobacterium bonnevillei</name>
    <dbReference type="NCBI Taxonomy" id="2692200"/>
    <lineage>
        <taxon>Archaea</taxon>
        <taxon>Methanobacteriati</taxon>
        <taxon>Methanobacteriota</taxon>
        <taxon>Stenosarchaea group</taxon>
        <taxon>Halobacteria</taxon>
        <taxon>Halobacteriales</taxon>
        <taxon>Halobacteriaceae</taxon>
        <taxon>Halobacterium</taxon>
    </lineage>
</organism>
<feature type="transmembrane region" description="Helical" evidence="1">
    <location>
        <begin position="260"/>
        <end position="278"/>
    </location>
</feature>
<feature type="transmembrane region" description="Helical" evidence="1">
    <location>
        <begin position="161"/>
        <end position="179"/>
    </location>
</feature>
<dbReference type="Proteomes" id="UP000471521">
    <property type="component" value="Unassembled WGS sequence"/>
</dbReference>
<dbReference type="EMBL" id="WUUU01000027">
    <property type="protein sequence ID" value="MXR20106.1"/>
    <property type="molecule type" value="Genomic_DNA"/>
</dbReference>
<dbReference type="OrthoDB" id="313547at2157"/>
<proteinExistence type="predicted"/>
<name>A0A6B0SHS9_9EURY</name>
<feature type="transmembrane region" description="Helical" evidence="1">
    <location>
        <begin position="72"/>
        <end position="92"/>
    </location>
</feature>
<reference evidence="2 3" key="1">
    <citation type="submission" date="2019-12" db="EMBL/GenBank/DDBJ databases">
        <title>Isolation and characterization of three novel carbon monoxide-oxidizing members of Halobacteria from salione crusts and soils.</title>
        <authorList>
            <person name="Myers M.R."/>
            <person name="King G.M."/>
        </authorList>
    </citation>
    <scope>NUCLEOTIDE SEQUENCE [LARGE SCALE GENOMIC DNA]</scope>
    <source>
        <strain evidence="2 3">PCN9</strain>
    </source>
</reference>
<protein>
    <recommendedName>
        <fullName evidence="4">Rhomboid family intramembrane serine protease</fullName>
    </recommendedName>
</protein>
<evidence type="ECO:0000256" key="1">
    <source>
        <dbReference type="SAM" id="Phobius"/>
    </source>
</evidence>
<keyword evidence="1" id="KW-0472">Membrane</keyword>
<evidence type="ECO:0000313" key="2">
    <source>
        <dbReference type="EMBL" id="MXR20106.1"/>
    </source>
</evidence>
<keyword evidence="1" id="KW-1133">Transmembrane helix</keyword>